<reference evidence="1 2" key="1">
    <citation type="journal article" date="2016" name="Nat. Commun.">
        <title>Thousands of microbial genomes shed light on interconnected biogeochemical processes in an aquifer system.</title>
        <authorList>
            <person name="Anantharaman K."/>
            <person name="Brown C.T."/>
            <person name="Hug L.A."/>
            <person name="Sharon I."/>
            <person name="Castelle C.J."/>
            <person name="Probst A.J."/>
            <person name="Thomas B.C."/>
            <person name="Singh A."/>
            <person name="Wilkins M.J."/>
            <person name="Karaoz U."/>
            <person name="Brodie E.L."/>
            <person name="Williams K.H."/>
            <person name="Hubbard S.S."/>
            <person name="Banfield J.F."/>
        </authorList>
    </citation>
    <scope>NUCLEOTIDE SEQUENCE [LARGE SCALE GENOMIC DNA]</scope>
</reference>
<evidence type="ECO:0000313" key="1">
    <source>
        <dbReference type="EMBL" id="OGF22240.1"/>
    </source>
</evidence>
<name>A0A1F5S693_9BACT</name>
<accession>A0A1F5S693</accession>
<dbReference type="EMBL" id="MFFS01000034">
    <property type="protein sequence ID" value="OGF22240.1"/>
    <property type="molecule type" value="Genomic_DNA"/>
</dbReference>
<protein>
    <submittedName>
        <fullName evidence="1">Uncharacterized protein</fullName>
    </submittedName>
</protein>
<dbReference type="STRING" id="1797985.A2Y83_04910"/>
<proteinExistence type="predicted"/>
<dbReference type="Proteomes" id="UP000178323">
    <property type="component" value="Unassembled WGS sequence"/>
</dbReference>
<organism evidence="1 2">
    <name type="scientific">Candidatus Falkowbacteria bacterium RBG_13_39_14</name>
    <dbReference type="NCBI Taxonomy" id="1797985"/>
    <lineage>
        <taxon>Bacteria</taxon>
        <taxon>Candidatus Falkowiibacteriota</taxon>
    </lineage>
</organism>
<evidence type="ECO:0000313" key="2">
    <source>
        <dbReference type="Proteomes" id="UP000178323"/>
    </source>
</evidence>
<comment type="caution">
    <text evidence="1">The sequence shown here is derived from an EMBL/GenBank/DDBJ whole genome shotgun (WGS) entry which is preliminary data.</text>
</comment>
<gene>
    <name evidence="1" type="ORF">A2Y83_04910</name>
</gene>
<sequence length="110" mass="13067">MAFASEGFYNKMGREFAEDYLKRRVKNNIPVRGIAPATEMLEKKFIRRNIAHLRTAKSINSRQYNFPIEVNIYANKAAFMSFRDELGLIIESDEINKMMRMIFEYMWKSL</sequence>
<dbReference type="AlphaFoldDB" id="A0A1F5S693"/>